<comment type="caution">
    <text evidence="2">The sequence shown here is derived from an EMBL/GenBank/DDBJ whole genome shotgun (WGS) entry which is preliminary data.</text>
</comment>
<dbReference type="AlphaFoldDB" id="A0A7W8EBG2"/>
<sequence length="223" mass="23966">MAAFSSLSFYALAASCLSLIALPITRVSAQTAPPVLHLPTAQPLDTVQAASPGVKITQIYNGSPTITMWSAETPLTIAGGEAGCSFTLPIAHMSIEDVVLVTPPTANNVVTRLEIARSNNMSAAQALSAAIRIDRRLESVGWKPAPNVDRNSPARALRLLQRDFEAEIVDLRCGHAEILVSISSDPRHSKNATWRFIYDMQPKPELLLAPRPPDLPSKSSAVH</sequence>
<proteinExistence type="predicted"/>
<keyword evidence="1" id="KW-0732">Signal</keyword>
<dbReference type="EMBL" id="JACHIO010000033">
    <property type="protein sequence ID" value="MBB5066693.1"/>
    <property type="molecule type" value="Genomic_DNA"/>
</dbReference>
<organism evidence="2 3">
    <name type="scientific">Granulicella mallensis</name>
    <dbReference type="NCBI Taxonomy" id="940614"/>
    <lineage>
        <taxon>Bacteria</taxon>
        <taxon>Pseudomonadati</taxon>
        <taxon>Acidobacteriota</taxon>
        <taxon>Terriglobia</taxon>
        <taxon>Terriglobales</taxon>
        <taxon>Acidobacteriaceae</taxon>
        <taxon>Granulicella</taxon>
    </lineage>
</organism>
<reference evidence="2 3" key="1">
    <citation type="submission" date="2020-08" db="EMBL/GenBank/DDBJ databases">
        <title>Genomic Encyclopedia of Type Strains, Phase IV (KMG-V): Genome sequencing to study the core and pangenomes of soil and plant-associated prokaryotes.</title>
        <authorList>
            <person name="Whitman W."/>
        </authorList>
    </citation>
    <scope>NUCLEOTIDE SEQUENCE [LARGE SCALE GENOMIC DNA]</scope>
    <source>
        <strain evidence="2 3">X5P3</strain>
    </source>
</reference>
<dbReference type="RefSeq" id="WP_184260701.1">
    <property type="nucleotide sequence ID" value="NZ_JACHIO010000033.1"/>
</dbReference>
<protein>
    <submittedName>
        <fullName evidence="2">Uncharacterized protein</fullName>
    </submittedName>
</protein>
<name>A0A7W8EBG2_9BACT</name>
<feature type="signal peptide" evidence="1">
    <location>
        <begin position="1"/>
        <end position="29"/>
    </location>
</feature>
<gene>
    <name evidence="2" type="ORF">HDF15_005077</name>
</gene>
<feature type="chain" id="PRO_5030810881" evidence="1">
    <location>
        <begin position="30"/>
        <end position="223"/>
    </location>
</feature>
<accession>A0A7W8EBG2</accession>
<evidence type="ECO:0000256" key="1">
    <source>
        <dbReference type="SAM" id="SignalP"/>
    </source>
</evidence>
<evidence type="ECO:0000313" key="3">
    <source>
        <dbReference type="Proteomes" id="UP000584867"/>
    </source>
</evidence>
<dbReference type="Proteomes" id="UP000584867">
    <property type="component" value="Unassembled WGS sequence"/>
</dbReference>
<evidence type="ECO:0000313" key="2">
    <source>
        <dbReference type="EMBL" id="MBB5066693.1"/>
    </source>
</evidence>